<keyword evidence="1" id="KW-0812">Transmembrane</keyword>
<evidence type="ECO:0000313" key="2">
    <source>
        <dbReference type="EMBL" id="KON84736.1"/>
    </source>
</evidence>
<keyword evidence="1" id="KW-1133">Transmembrane helix</keyword>
<dbReference type="EMBL" id="LGUE01000004">
    <property type="protein sequence ID" value="KON84736.1"/>
    <property type="molecule type" value="Genomic_DNA"/>
</dbReference>
<evidence type="ECO:0008006" key="4">
    <source>
        <dbReference type="Google" id="ProtNLM"/>
    </source>
</evidence>
<dbReference type="PATRIC" id="fig|189381.12.peg.2419"/>
<feature type="transmembrane region" description="Helical" evidence="1">
    <location>
        <begin position="110"/>
        <end position="131"/>
    </location>
</feature>
<dbReference type="InterPro" id="IPR021359">
    <property type="entry name" value="DUF2812"/>
</dbReference>
<keyword evidence="3" id="KW-1185">Reference proteome</keyword>
<keyword evidence="1" id="KW-0472">Membrane</keyword>
<evidence type="ECO:0000256" key="1">
    <source>
        <dbReference type="SAM" id="Phobius"/>
    </source>
</evidence>
<dbReference type="OrthoDB" id="8757095at2"/>
<reference evidence="3" key="1">
    <citation type="submission" date="2015-07" db="EMBL/GenBank/DDBJ databases">
        <title>Fjat-14235 jcm11544.</title>
        <authorList>
            <person name="Liu B."/>
            <person name="Wang J."/>
            <person name="Zhu Y."/>
            <person name="Liu G."/>
            <person name="Chen Q."/>
            <person name="Chen Z."/>
            <person name="Lan J."/>
            <person name="Che J."/>
            <person name="Ge C."/>
            <person name="Shi H."/>
            <person name="Pan Z."/>
            <person name="Liu X."/>
        </authorList>
    </citation>
    <scope>NUCLEOTIDE SEQUENCE [LARGE SCALE GENOMIC DNA]</scope>
    <source>
        <strain evidence="3">JCM 11544</strain>
    </source>
</reference>
<dbReference type="AlphaFoldDB" id="A0A0M0G5M8"/>
<sequence length="190" mass="22908">MKKLKIFFDIEREEKWLNEQLAKGFRCTKISSLGVYTFEETDKKHVMRLDYRDRMRKEKDLEYTNMYEDFGWSSIAASKMVGIRYWQKEADGHDELFSDRESLAKYYQRLMVYSGWLGITLFAIMVNYIFIQKPSFYHDGLWHMEGSLFWKAFLFETPFALLKALPVLMVILFMDGYYRAYKKYKVLKTA</sequence>
<protein>
    <recommendedName>
        <fullName evidence="4">DUF2812 domain-containing protein</fullName>
    </recommendedName>
</protein>
<proteinExistence type="predicted"/>
<dbReference type="RefSeq" id="WP_053428335.1">
    <property type="nucleotide sequence ID" value="NZ_CP197480.1"/>
</dbReference>
<gene>
    <name evidence="2" type="ORF">AF331_11970</name>
</gene>
<name>A0A0M0G5M8_9BACI</name>
<dbReference type="Pfam" id="PF11193">
    <property type="entry name" value="DUF2812"/>
    <property type="match status" value="1"/>
</dbReference>
<evidence type="ECO:0000313" key="3">
    <source>
        <dbReference type="Proteomes" id="UP000037405"/>
    </source>
</evidence>
<dbReference type="STRING" id="189381.GCA_900166615_01500"/>
<accession>A0A0M0G5M8</accession>
<feature type="transmembrane region" description="Helical" evidence="1">
    <location>
        <begin position="159"/>
        <end position="178"/>
    </location>
</feature>
<dbReference type="Proteomes" id="UP000037405">
    <property type="component" value="Unassembled WGS sequence"/>
</dbReference>
<organism evidence="2 3">
    <name type="scientific">Rossellomorea marisflavi</name>
    <dbReference type="NCBI Taxonomy" id="189381"/>
    <lineage>
        <taxon>Bacteria</taxon>
        <taxon>Bacillati</taxon>
        <taxon>Bacillota</taxon>
        <taxon>Bacilli</taxon>
        <taxon>Bacillales</taxon>
        <taxon>Bacillaceae</taxon>
        <taxon>Rossellomorea</taxon>
    </lineage>
</organism>
<comment type="caution">
    <text evidence="2">The sequence shown here is derived from an EMBL/GenBank/DDBJ whole genome shotgun (WGS) entry which is preliminary data.</text>
</comment>